<evidence type="ECO:0000313" key="2">
    <source>
        <dbReference type="EMBL" id="KAK7535974.1"/>
    </source>
</evidence>
<accession>A0ABR1LLA3</accession>
<organism evidence="2 3">
    <name type="scientific">Phyllosticta citribraziliensis</name>
    <dbReference type="NCBI Taxonomy" id="989973"/>
    <lineage>
        <taxon>Eukaryota</taxon>
        <taxon>Fungi</taxon>
        <taxon>Dikarya</taxon>
        <taxon>Ascomycota</taxon>
        <taxon>Pezizomycotina</taxon>
        <taxon>Dothideomycetes</taxon>
        <taxon>Dothideomycetes incertae sedis</taxon>
        <taxon>Botryosphaeriales</taxon>
        <taxon>Phyllostictaceae</taxon>
        <taxon>Phyllosticta</taxon>
    </lineage>
</organism>
<dbReference type="Proteomes" id="UP001360953">
    <property type="component" value="Unassembled WGS sequence"/>
</dbReference>
<reference evidence="2 3" key="1">
    <citation type="submission" date="2024-04" db="EMBL/GenBank/DDBJ databases">
        <title>Phyllosticta paracitricarpa is synonymous to the EU quarantine fungus P. citricarpa based on phylogenomic analyses.</title>
        <authorList>
            <consortium name="Lawrence Berkeley National Laboratory"/>
            <person name="Van ingen-buijs V.A."/>
            <person name="Van westerhoven A.C."/>
            <person name="Haridas S."/>
            <person name="Skiadas P."/>
            <person name="Martin F."/>
            <person name="Groenewald J.Z."/>
            <person name="Crous P.W."/>
            <person name="Seidl M.F."/>
        </authorList>
    </citation>
    <scope>NUCLEOTIDE SEQUENCE [LARGE SCALE GENOMIC DNA]</scope>
    <source>
        <strain evidence="2 3">CPC 17464</strain>
    </source>
</reference>
<feature type="compositionally biased region" description="Acidic residues" evidence="1">
    <location>
        <begin position="129"/>
        <end position="138"/>
    </location>
</feature>
<feature type="compositionally biased region" description="Basic and acidic residues" evidence="1">
    <location>
        <begin position="199"/>
        <end position="214"/>
    </location>
</feature>
<dbReference type="GeneID" id="92028802"/>
<evidence type="ECO:0000313" key="3">
    <source>
        <dbReference type="Proteomes" id="UP001360953"/>
    </source>
</evidence>
<gene>
    <name evidence="2" type="ORF">J3D65DRAFT_397941</name>
</gene>
<evidence type="ECO:0000256" key="1">
    <source>
        <dbReference type="SAM" id="MobiDB-lite"/>
    </source>
</evidence>
<proteinExistence type="predicted"/>
<feature type="compositionally biased region" description="Basic and acidic residues" evidence="1">
    <location>
        <begin position="221"/>
        <end position="239"/>
    </location>
</feature>
<feature type="region of interest" description="Disordered" evidence="1">
    <location>
        <begin position="198"/>
        <end position="239"/>
    </location>
</feature>
<sequence length="259" mass="28237">MVDSNLPASRCLLSHCPFFSFLFLSKGPKGRFQSELAARSRLLQTGELCCASSVVCLFVNQTVRPLLAPSRFTSPPPARLPPLCLTSSPSRIGHSIPSPRRSTHTSEATLPKRHRSFPQNRSVRHAENDGDDDDDSQVDELAKQNRCHATATRFRPLGLLGLARPSPSPPLLTCSLLRNSRSSSGEVGVRVMACFRNGTRGDDKRRDQTGREEAAAAESTKNYKNDKQKGAEAQDDDKTLALPARPPARCICLGLATCS</sequence>
<keyword evidence="3" id="KW-1185">Reference proteome</keyword>
<name>A0ABR1LLA3_9PEZI</name>
<dbReference type="RefSeq" id="XP_066654390.1">
    <property type="nucleotide sequence ID" value="XM_066795896.1"/>
</dbReference>
<dbReference type="EMBL" id="JBBPEH010000007">
    <property type="protein sequence ID" value="KAK7535974.1"/>
    <property type="molecule type" value="Genomic_DNA"/>
</dbReference>
<protein>
    <submittedName>
        <fullName evidence="2">Uncharacterized protein</fullName>
    </submittedName>
</protein>
<comment type="caution">
    <text evidence="2">The sequence shown here is derived from an EMBL/GenBank/DDBJ whole genome shotgun (WGS) entry which is preliminary data.</text>
</comment>
<feature type="region of interest" description="Disordered" evidence="1">
    <location>
        <begin position="78"/>
        <end position="139"/>
    </location>
</feature>